<dbReference type="EMBL" id="LSFM01000022">
    <property type="protein sequence ID" value="OBY64585.1"/>
    <property type="molecule type" value="Genomic_DNA"/>
</dbReference>
<dbReference type="RefSeq" id="WP_070239012.1">
    <property type="nucleotide sequence ID" value="NZ_LSFM01000022.1"/>
</dbReference>
<keyword evidence="3" id="KW-1185">Reference proteome</keyword>
<evidence type="ECO:0000256" key="1">
    <source>
        <dbReference type="SAM" id="MobiDB-lite"/>
    </source>
</evidence>
<proteinExistence type="predicted"/>
<feature type="region of interest" description="Disordered" evidence="1">
    <location>
        <begin position="1"/>
        <end position="22"/>
    </location>
</feature>
<organism evidence="2 3">
    <name type="scientific">Polaribacter vadi</name>
    <dbReference type="NCBI Taxonomy" id="1774273"/>
    <lineage>
        <taxon>Bacteria</taxon>
        <taxon>Pseudomonadati</taxon>
        <taxon>Bacteroidota</taxon>
        <taxon>Flavobacteriia</taxon>
        <taxon>Flavobacteriales</taxon>
        <taxon>Flavobacteriaceae</taxon>
    </lineage>
</organism>
<dbReference type="Proteomes" id="UP000092584">
    <property type="component" value="Unassembled WGS sequence"/>
</dbReference>
<evidence type="ECO:0000313" key="2">
    <source>
        <dbReference type="EMBL" id="OBY64585.1"/>
    </source>
</evidence>
<name>A0A1B8TYM1_9FLAO</name>
<accession>A0A1B8TYM1</accession>
<dbReference type="AlphaFoldDB" id="A0A1B8TYM1"/>
<sequence>MANPHKSKNTRVSPKRSEGNSHQIATTEIASYIATGAGNDECSGSQFKRTAKSLNKVLANISSLAQMDCKISNAFYHLPVKALYSIPFYTIL</sequence>
<reference evidence="3" key="1">
    <citation type="submission" date="2016-02" db="EMBL/GenBank/DDBJ databases">
        <authorList>
            <person name="Shin S.-K."/>
            <person name="Yi H."/>
            <person name="Kim E."/>
        </authorList>
    </citation>
    <scope>NUCLEOTIDE SEQUENCE [LARGE SCALE GENOMIC DNA]</scope>
    <source>
        <strain evidence="3">LPB0003</strain>
    </source>
</reference>
<protein>
    <submittedName>
        <fullName evidence="2">Uncharacterized protein</fullName>
    </submittedName>
</protein>
<evidence type="ECO:0000313" key="3">
    <source>
        <dbReference type="Proteomes" id="UP000092584"/>
    </source>
</evidence>
<dbReference type="KEGG" id="pob:LPB03_03070"/>
<gene>
    <name evidence="2" type="ORF">LPB3_09425</name>
</gene>
<comment type="caution">
    <text evidence="2">The sequence shown here is derived from an EMBL/GenBank/DDBJ whole genome shotgun (WGS) entry which is preliminary data.</text>
</comment>